<evidence type="ECO:0000313" key="1">
    <source>
        <dbReference type="EMBL" id="KKJ00455.1"/>
    </source>
</evidence>
<dbReference type="Proteomes" id="UP000034681">
    <property type="component" value="Unassembled WGS sequence"/>
</dbReference>
<dbReference type="AlphaFoldDB" id="A0A0M2PWA5"/>
<dbReference type="EMBL" id="AJTX02000004">
    <property type="protein sequence ID" value="KKJ00455.1"/>
    <property type="molecule type" value="Genomic_DNA"/>
</dbReference>
<dbReference type="OrthoDB" id="487576at2"/>
<reference evidence="1" key="1">
    <citation type="submission" date="2012-04" db="EMBL/GenBank/DDBJ databases">
        <authorList>
            <person name="Borisov I.G."/>
            <person name="Ivanikova N.V."/>
            <person name="Pinevich A.V."/>
        </authorList>
    </citation>
    <scope>NUCLEOTIDE SEQUENCE</scope>
    <source>
        <strain evidence="1">CALU 1027</strain>
    </source>
</reference>
<organism evidence="1 2">
    <name type="scientific">Prochlorothrix hollandica PCC 9006 = CALU 1027</name>
    <dbReference type="NCBI Taxonomy" id="317619"/>
    <lineage>
        <taxon>Bacteria</taxon>
        <taxon>Bacillati</taxon>
        <taxon>Cyanobacteriota</taxon>
        <taxon>Cyanophyceae</taxon>
        <taxon>Prochlorotrichales</taxon>
        <taxon>Prochlorotrichaceae</taxon>
        <taxon>Prochlorothrix</taxon>
    </lineage>
</organism>
<accession>A0A0M2PWA5</accession>
<name>A0A0M2PWA5_PROHO</name>
<comment type="caution">
    <text evidence="1">The sequence shown here is derived from an EMBL/GenBank/DDBJ whole genome shotgun (WGS) entry which is preliminary data.</text>
</comment>
<dbReference type="eggNOG" id="ENOG5032S5X">
    <property type="taxonomic scope" value="Bacteria"/>
</dbReference>
<evidence type="ECO:0000313" key="2">
    <source>
        <dbReference type="Proteomes" id="UP000034681"/>
    </source>
</evidence>
<sequence length="86" mass="9907">MPRLTPHSIHLEITRMFEQGQSFFTELKVQDWLKDHNQDPADYTIVFHQEPAPPGSPHIIAVTIDLKRHDGQAVDPWLLAELNKQA</sequence>
<protein>
    <submittedName>
        <fullName evidence="1">Uncharacterized protein</fullName>
    </submittedName>
</protein>
<keyword evidence="2" id="KW-1185">Reference proteome</keyword>
<gene>
    <name evidence="1" type="ORF">PROH_06600</name>
</gene>
<dbReference type="RefSeq" id="WP_026099184.1">
    <property type="nucleotide sequence ID" value="NZ_KB235933.1"/>
</dbReference>
<proteinExistence type="predicted"/>